<dbReference type="InterPro" id="IPR032466">
    <property type="entry name" value="Metal_Hydrolase"/>
</dbReference>
<dbReference type="InterPro" id="IPR003764">
    <property type="entry name" value="GlcNAc_6-P_deAcase"/>
</dbReference>
<comment type="similarity">
    <text evidence="1">Belongs to the metallo-dependent hydrolases superfamily. NagA family.</text>
</comment>
<keyword evidence="2 6" id="KW-0479">Metal-binding</keyword>
<evidence type="ECO:0000256" key="2">
    <source>
        <dbReference type="ARBA" id="ARBA00022723"/>
    </source>
</evidence>
<evidence type="ECO:0000256" key="4">
    <source>
        <dbReference type="ARBA" id="ARBA00023277"/>
    </source>
</evidence>
<evidence type="ECO:0000313" key="10">
    <source>
        <dbReference type="Proteomes" id="UP000249304"/>
    </source>
</evidence>
<dbReference type="GO" id="GO:0046872">
    <property type="term" value="F:metal ion binding"/>
    <property type="evidence" value="ECO:0007669"/>
    <property type="project" value="UniProtKB-KW"/>
</dbReference>
<gene>
    <name evidence="9" type="ORF">C1J01_09125</name>
</gene>
<feature type="binding site" evidence="6">
    <location>
        <position position="180"/>
    </location>
    <ligand>
        <name>Zn(2+)</name>
        <dbReference type="ChEBI" id="CHEBI:29105"/>
    </ligand>
</feature>
<feature type="active site" description="Proton donor/acceptor" evidence="5">
    <location>
        <position position="327"/>
    </location>
</feature>
<evidence type="ECO:0000256" key="5">
    <source>
        <dbReference type="PIRSR" id="PIRSR038994-1"/>
    </source>
</evidence>
<evidence type="ECO:0000256" key="6">
    <source>
        <dbReference type="PIRSR" id="PIRSR038994-3"/>
    </source>
</evidence>
<protein>
    <submittedName>
        <fullName evidence="9">N-acetylglucosamine-6-phosphate deacetylase</fullName>
    </submittedName>
</protein>
<reference evidence="9 10" key="1">
    <citation type="submission" date="2018-01" db="EMBL/GenBank/DDBJ databases">
        <title>Draft genome sequence of Nonomuraea sp. KC333.</title>
        <authorList>
            <person name="Sahin N."/>
            <person name="Saygin H."/>
            <person name="Ay H."/>
        </authorList>
    </citation>
    <scope>NUCLEOTIDE SEQUENCE [LARGE SCALE GENOMIC DNA]</scope>
    <source>
        <strain evidence="9 10">KC333</strain>
    </source>
</reference>
<feature type="region of interest" description="Disordered" evidence="7">
    <location>
        <begin position="1"/>
        <end position="33"/>
    </location>
</feature>
<dbReference type="InterPro" id="IPR006680">
    <property type="entry name" value="Amidohydro-rel"/>
</dbReference>
<evidence type="ECO:0000256" key="1">
    <source>
        <dbReference type="ARBA" id="ARBA00010716"/>
    </source>
</evidence>
<dbReference type="SUPFAM" id="SSF51338">
    <property type="entry name" value="Composite domain of metallo-dependent hydrolases"/>
    <property type="match status" value="1"/>
</dbReference>
<dbReference type="Pfam" id="PF01979">
    <property type="entry name" value="Amidohydro_1"/>
    <property type="match status" value="1"/>
</dbReference>
<evidence type="ECO:0000259" key="8">
    <source>
        <dbReference type="Pfam" id="PF01979"/>
    </source>
</evidence>
<dbReference type="InterPro" id="IPR011059">
    <property type="entry name" value="Metal-dep_hydrolase_composite"/>
</dbReference>
<keyword evidence="10" id="KW-1185">Reference proteome</keyword>
<dbReference type="PIRSF" id="PIRSF038994">
    <property type="entry name" value="NagA"/>
    <property type="match status" value="1"/>
</dbReference>
<name>A0A2W2E845_9ACTN</name>
<feature type="binding site" evidence="6">
    <location>
        <position position="245"/>
    </location>
    <ligand>
        <name>Zn(2+)</name>
        <dbReference type="ChEBI" id="CHEBI:29105"/>
    </ligand>
</feature>
<feature type="domain" description="Amidohydrolase-related" evidence="8">
    <location>
        <begin position="103"/>
        <end position="424"/>
    </location>
</feature>
<dbReference type="SUPFAM" id="SSF51556">
    <property type="entry name" value="Metallo-dependent hydrolases"/>
    <property type="match status" value="1"/>
</dbReference>
<comment type="cofactor">
    <cofactor evidence="6">
        <name>a divalent metal cation</name>
        <dbReference type="ChEBI" id="CHEBI:60240"/>
    </cofactor>
    <text evidence="6">Binds 1 divalent metal cation per subunit.</text>
</comment>
<accession>A0A2W2E845</accession>
<dbReference type="AlphaFoldDB" id="A0A2W2E845"/>
<dbReference type="Gene3D" id="2.30.40.10">
    <property type="entry name" value="Urease, subunit C, domain 1"/>
    <property type="match status" value="1"/>
</dbReference>
<keyword evidence="4" id="KW-0119">Carbohydrate metabolism</keyword>
<dbReference type="GO" id="GO:0006046">
    <property type="term" value="P:N-acetylglucosamine catabolic process"/>
    <property type="evidence" value="ECO:0007669"/>
    <property type="project" value="TreeGrafter"/>
</dbReference>
<evidence type="ECO:0000313" key="9">
    <source>
        <dbReference type="EMBL" id="PZG20496.1"/>
    </source>
</evidence>
<sequence length="442" mass="45144">MRARAAQGLRSGDRADGTRLAGLPGDDPAADAARDAVPRPRLLQQDRPAAVIISGGRVLLPEGIRDDLDVLIDHGRIEALIPAEERGHRARDGGGRVDVGGRLVTPGLIDLHVHGFAGGCFDDGPGPAAGVLRGLAAQGVTAVQASLVSAPVGVLAERLAAFAAMERPADGARLLGVHLEGPFLAAAQCGAHDPAVLGPPSADDVRRLLDFRDVLGMVTLAPELPGAAEATGLLAGAGVIVAAGHSEARGDALRAAVDAGLTHITHLWSGQSSTVREGPWRVPGLLEESLAADHLTAEVIADGRHLPPALLEIARRCVGERLCVVSDGTPGTGLPRGSRYRLGTVTCEVGDGVGVVVGADAFGGSTSTLPDMLRHLTGDLGWPVAEAVAAATAVPARVLGLAHRKGAIAPGLDADLAVFDEGFHPWATVLRGAWLGPERTAP</sequence>
<dbReference type="PANTHER" id="PTHR11113">
    <property type="entry name" value="N-ACETYLGLUCOSAMINE-6-PHOSPHATE DEACETYLASE"/>
    <property type="match status" value="1"/>
</dbReference>
<feature type="binding site" evidence="6">
    <location>
        <position position="266"/>
    </location>
    <ligand>
        <name>Zn(2+)</name>
        <dbReference type="ChEBI" id="CHEBI:29105"/>
    </ligand>
</feature>
<evidence type="ECO:0000256" key="7">
    <source>
        <dbReference type="SAM" id="MobiDB-lite"/>
    </source>
</evidence>
<dbReference type="Proteomes" id="UP000249304">
    <property type="component" value="Unassembled WGS sequence"/>
</dbReference>
<dbReference type="PANTHER" id="PTHR11113:SF14">
    <property type="entry name" value="N-ACETYLGLUCOSAMINE-6-PHOSPHATE DEACETYLASE"/>
    <property type="match status" value="1"/>
</dbReference>
<dbReference type="EMBL" id="POUD01000025">
    <property type="protein sequence ID" value="PZG20496.1"/>
    <property type="molecule type" value="Genomic_DNA"/>
</dbReference>
<dbReference type="Gene3D" id="3.20.20.140">
    <property type="entry name" value="Metal-dependent hydrolases"/>
    <property type="match status" value="1"/>
</dbReference>
<keyword evidence="3" id="KW-0378">Hydrolase</keyword>
<evidence type="ECO:0000256" key="3">
    <source>
        <dbReference type="ARBA" id="ARBA00022801"/>
    </source>
</evidence>
<dbReference type="OrthoDB" id="9776488at2"/>
<dbReference type="GO" id="GO:0008448">
    <property type="term" value="F:N-acetylglucosamine-6-phosphate deacetylase activity"/>
    <property type="evidence" value="ECO:0007669"/>
    <property type="project" value="InterPro"/>
</dbReference>
<comment type="caution">
    <text evidence="9">The sequence shown here is derived from an EMBL/GenBank/DDBJ whole genome shotgun (WGS) entry which is preliminary data.</text>
</comment>
<feature type="compositionally biased region" description="Low complexity" evidence="7">
    <location>
        <begin position="20"/>
        <end position="31"/>
    </location>
</feature>
<proteinExistence type="inferred from homology"/>
<organism evidence="9 10">
    <name type="scientific">Nonomuraea aridisoli</name>
    <dbReference type="NCBI Taxonomy" id="2070368"/>
    <lineage>
        <taxon>Bacteria</taxon>
        <taxon>Bacillati</taxon>
        <taxon>Actinomycetota</taxon>
        <taxon>Actinomycetes</taxon>
        <taxon>Streptosporangiales</taxon>
        <taxon>Streptosporangiaceae</taxon>
        <taxon>Nonomuraea</taxon>
    </lineage>
</organism>